<dbReference type="OrthoDB" id="1536506at2759"/>
<feature type="compositionally biased region" description="Basic residues" evidence="1">
    <location>
        <begin position="61"/>
        <end position="73"/>
    </location>
</feature>
<protein>
    <submittedName>
        <fullName evidence="3">Uncharacterized protein</fullName>
    </submittedName>
</protein>
<evidence type="ECO:0000313" key="2">
    <source>
        <dbReference type="EMBL" id="CAA2621957.1"/>
    </source>
</evidence>
<sequence>MIADLIAEGDHDGYTALIKAAIPVTWGQAMEVPERMLKLICWAAGDQAAKMFSPGAATSGCKRKEHRRRTPWK</sequence>
<dbReference type="EMBL" id="LR743593">
    <property type="protein sequence ID" value="CAA2621957.1"/>
    <property type="molecule type" value="Genomic_DNA"/>
</dbReference>
<evidence type="ECO:0000313" key="3">
    <source>
        <dbReference type="EMBL" id="CAA7398006.1"/>
    </source>
</evidence>
<accession>A0A7I8KL43</accession>
<reference evidence="3" key="1">
    <citation type="submission" date="2020-02" db="EMBL/GenBank/DDBJ databases">
        <authorList>
            <person name="Scholz U."/>
            <person name="Mascher M."/>
            <person name="Fiebig A."/>
        </authorList>
    </citation>
    <scope>NUCLEOTIDE SEQUENCE</scope>
</reference>
<gene>
    <name evidence="2" type="ORF">SI7747_06008025</name>
    <name evidence="3" type="ORF">SI8410_06008671</name>
</gene>
<name>A0A7I8KL43_SPIIN</name>
<feature type="region of interest" description="Disordered" evidence="1">
    <location>
        <begin position="53"/>
        <end position="73"/>
    </location>
</feature>
<dbReference type="EMBL" id="LR746269">
    <property type="protein sequence ID" value="CAA7398006.1"/>
    <property type="molecule type" value="Genomic_DNA"/>
</dbReference>
<evidence type="ECO:0000256" key="1">
    <source>
        <dbReference type="SAM" id="MobiDB-lite"/>
    </source>
</evidence>
<proteinExistence type="predicted"/>
<keyword evidence="4" id="KW-1185">Reference proteome</keyword>
<evidence type="ECO:0000313" key="4">
    <source>
        <dbReference type="Proteomes" id="UP000663760"/>
    </source>
</evidence>
<dbReference type="Proteomes" id="UP000663760">
    <property type="component" value="Chromosome 6"/>
</dbReference>
<dbReference type="AlphaFoldDB" id="A0A7I8KL43"/>
<organism evidence="3 4">
    <name type="scientific">Spirodela intermedia</name>
    <name type="common">Intermediate duckweed</name>
    <dbReference type="NCBI Taxonomy" id="51605"/>
    <lineage>
        <taxon>Eukaryota</taxon>
        <taxon>Viridiplantae</taxon>
        <taxon>Streptophyta</taxon>
        <taxon>Embryophyta</taxon>
        <taxon>Tracheophyta</taxon>
        <taxon>Spermatophyta</taxon>
        <taxon>Magnoliopsida</taxon>
        <taxon>Liliopsida</taxon>
        <taxon>Araceae</taxon>
        <taxon>Lemnoideae</taxon>
        <taxon>Spirodela</taxon>
    </lineage>
</organism>